<reference evidence="9 10" key="1">
    <citation type="journal article" date="2011" name="Proc. Natl. Acad. Sci. U.S.A.">
        <title>Niche of harmful alga Aureococcus anophagefferens revealed through ecogenomics.</title>
        <authorList>
            <person name="Gobler C.J."/>
            <person name="Berry D.L."/>
            <person name="Dyhrman S.T."/>
            <person name="Wilhelm S.W."/>
            <person name="Salamov A."/>
            <person name="Lobanov A.V."/>
            <person name="Zhang Y."/>
            <person name="Collier J.L."/>
            <person name="Wurch L.L."/>
            <person name="Kustka A.B."/>
            <person name="Dill B.D."/>
            <person name="Shah M."/>
            <person name="VerBerkmoes N.C."/>
            <person name="Kuo A."/>
            <person name="Terry A."/>
            <person name="Pangilinan J."/>
            <person name="Lindquist E.A."/>
            <person name="Lucas S."/>
            <person name="Paulsen I.T."/>
            <person name="Hattenrath-Lehmann T.K."/>
            <person name="Talmage S.C."/>
            <person name="Walker E.A."/>
            <person name="Koch F."/>
            <person name="Burson A.M."/>
            <person name="Marcoval M.A."/>
            <person name="Tang Y.Z."/>
            <person name="Lecleir G.R."/>
            <person name="Coyne K.J."/>
            <person name="Berg G.M."/>
            <person name="Bertrand E.M."/>
            <person name="Saito M.A."/>
            <person name="Gladyshev V.N."/>
            <person name="Grigoriev I.V."/>
        </authorList>
    </citation>
    <scope>NUCLEOTIDE SEQUENCE [LARGE SCALE GENOMIC DNA]</scope>
    <source>
        <strain evidence="10">CCMP 1984</strain>
    </source>
</reference>
<dbReference type="Proteomes" id="UP000002729">
    <property type="component" value="Unassembled WGS sequence"/>
</dbReference>
<feature type="transmembrane region" description="Helical" evidence="7">
    <location>
        <begin position="93"/>
        <end position="112"/>
    </location>
</feature>
<keyword evidence="4 7" id="KW-1133">Transmembrane helix</keyword>
<dbReference type="Pfam" id="PF12832">
    <property type="entry name" value="MFS_1_like"/>
    <property type="match status" value="1"/>
</dbReference>
<feature type="transmembrane region" description="Helical" evidence="7">
    <location>
        <begin position="64"/>
        <end position="81"/>
    </location>
</feature>
<dbReference type="GeneID" id="20226686"/>
<feature type="transmembrane region" description="Helical" evidence="7">
    <location>
        <begin position="150"/>
        <end position="169"/>
    </location>
</feature>
<evidence type="ECO:0000256" key="4">
    <source>
        <dbReference type="ARBA" id="ARBA00022989"/>
    </source>
</evidence>
<dbReference type="RefSeq" id="XP_009042139.1">
    <property type="nucleotide sequence ID" value="XM_009043891.1"/>
</dbReference>
<dbReference type="PANTHER" id="PTHR16172:SF41">
    <property type="entry name" value="MAJOR FACILITATOR SUPERFAMILY DOMAIN-CONTAINING PROTEIN 6-LIKE"/>
    <property type="match status" value="1"/>
</dbReference>
<proteinExistence type="inferred from homology"/>
<comment type="subcellular location">
    <subcellularLocation>
        <location evidence="1">Membrane</location>
        <topology evidence="1">Multi-pass membrane protein</topology>
    </subcellularLocation>
</comment>
<feature type="transmembrane region" description="Helical" evidence="7">
    <location>
        <begin position="224"/>
        <end position="244"/>
    </location>
</feature>
<comment type="similarity">
    <text evidence="2">Belongs to the major facilitator superfamily. MFSD6 family.</text>
</comment>
<evidence type="ECO:0000313" key="10">
    <source>
        <dbReference type="Proteomes" id="UP000002729"/>
    </source>
</evidence>
<name>F0YNZ9_AURAN</name>
<dbReference type="KEGG" id="aaf:AURANDRAFT_68247"/>
<dbReference type="SUPFAM" id="SSF103473">
    <property type="entry name" value="MFS general substrate transporter"/>
    <property type="match status" value="1"/>
</dbReference>
<organism evidence="10">
    <name type="scientific">Aureococcus anophagefferens</name>
    <name type="common">Harmful bloom alga</name>
    <dbReference type="NCBI Taxonomy" id="44056"/>
    <lineage>
        <taxon>Eukaryota</taxon>
        <taxon>Sar</taxon>
        <taxon>Stramenopiles</taxon>
        <taxon>Ochrophyta</taxon>
        <taxon>Pelagophyceae</taxon>
        <taxon>Pelagomonadales</taxon>
        <taxon>Pelagomonadaceae</taxon>
        <taxon>Aureococcus</taxon>
    </lineage>
</organism>
<feature type="transmembrane region" description="Helical" evidence="7">
    <location>
        <begin position="118"/>
        <end position="138"/>
    </location>
</feature>
<dbReference type="EMBL" id="GL833188">
    <property type="protein sequence ID" value="EGB03163.1"/>
    <property type="molecule type" value="Genomic_DNA"/>
</dbReference>
<keyword evidence="10" id="KW-1185">Reference proteome</keyword>
<dbReference type="InParanoid" id="F0YNZ9"/>
<dbReference type="OrthoDB" id="515887at2759"/>
<evidence type="ECO:0000256" key="7">
    <source>
        <dbReference type="SAM" id="Phobius"/>
    </source>
</evidence>
<accession>F0YNZ9</accession>
<evidence type="ECO:0000256" key="5">
    <source>
        <dbReference type="ARBA" id="ARBA00023136"/>
    </source>
</evidence>
<feature type="domain" description="Major facilitator superfamily associated" evidence="8">
    <location>
        <begin position="99"/>
        <end position="217"/>
    </location>
</feature>
<evidence type="ECO:0000259" key="8">
    <source>
        <dbReference type="Pfam" id="PF12832"/>
    </source>
</evidence>
<evidence type="ECO:0000256" key="6">
    <source>
        <dbReference type="SAM" id="MobiDB-lite"/>
    </source>
</evidence>
<protein>
    <recommendedName>
        <fullName evidence="8">Major facilitator superfamily associated domain-containing protein</fullName>
    </recommendedName>
</protein>
<dbReference type="InterPro" id="IPR024989">
    <property type="entry name" value="MFS_assoc_dom"/>
</dbReference>
<evidence type="ECO:0000256" key="2">
    <source>
        <dbReference type="ARBA" id="ARBA00005241"/>
    </source>
</evidence>
<dbReference type="PANTHER" id="PTHR16172">
    <property type="entry name" value="MAJOR FACILITATOR SUPERFAMILY DOMAIN-CONTAINING PROTEIN 6-LIKE"/>
    <property type="match status" value="1"/>
</dbReference>
<keyword evidence="5 7" id="KW-0472">Membrane</keyword>
<dbReference type="AlphaFoldDB" id="F0YNZ9"/>
<dbReference type="Gene3D" id="1.20.1250.20">
    <property type="entry name" value="MFS general substrate transporter like domains"/>
    <property type="match status" value="1"/>
</dbReference>
<dbReference type="InterPro" id="IPR036259">
    <property type="entry name" value="MFS_trans_sf"/>
</dbReference>
<keyword evidence="3 7" id="KW-0812">Transmembrane</keyword>
<sequence length="280" mass="31645">MLRIIRVCYYLRRRYISAYSRQMRPGNLSRHMYCGLLTAMTVCNAVSGQLLTAFADRYSCHRNVALTSFTLFVIFTCSLVFSNHFAYTAGVGILAQCYLFSTIDGYLALWIIDLGGNSSLVGAMYAVASIVEIPLFFWSDRIYHRIGMKWVLAITSVAYLIRVVSYSLLQNPYYVLLIEPIHALTIALFWGPCVTYMNDVLLHEKPHLKATGQGWLSDVGGMRFMFRSTLVAVGSLMILVINFWRLERFAQGCGSVPKGETLKGTKDEKKSLLDSHIPEQ</sequence>
<evidence type="ECO:0000256" key="1">
    <source>
        <dbReference type="ARBA" id="ARBA00004141"/>
    </source>
</evidence>
<evidence type="ECO:0000313" key="9">
    <source>
        <dbReference type="EMBL" id="EGB03163.1"/>
    </source>
</evidence>
<dbReference type="GO" id="GO:0016020">
    <property type="term" value="C:membrane"/>
    <property type="evidence" value="ECO:0007669"/>
    <property type="project" value="UniProtKB-SubCell"/>
</dbReference>
<dbReference type="InterPro" id="IPR051717">
    <property type="entry name" value="MFS_MFSD6"/>
</dbReference>
<feature type="region of interest" description="Disordered" evidence="6">
    <location>
        <begin position="260"/>
        <end position="280"/>
    </location>
</feature>
<gene>
    <name evidence="9" type="ORF">AURANDRAFT_68247</name>
</gene>
<evidence type="ECO:0000256" key="3">
    <source>
        <dbReference type="ARBA" id="ARBA00022692"/>
    </source>
</evidence>